<dbReference type="EMBL" id="PGEZ01000001">
    <property type="protein sequence ID" value="PJJ57752.1"/>
    <property type="molecule type" value="Genomic_DNA"/>
</dbReference>
<name>A0A0B2B6P4_9ACTN</name>
<evidence type="ECO:0000313" key="2">
    <source>
        <dbReference type="EMBL" id="PJJ57752.1"/>
    </source>
</evidence>
<dbReference type="SUPFAM" id="SSF54593">
    <property type="entry name" value="Glyoxalase/Bleomycin resistance protein/Dihydroxybiphenyl dioxygenase"/>
    <property type="match status" value="1"/>
</dbReference>
<dbReference type="GO" id="GO:0016829">
    <property type="term" value="F:lyase activity"/>
    <property type="evidence" value="ECO:0007669"/>
    <property type="project" value="UniProtKB-KW"/>
</dbReference>
<dbReference type="RefSeq" id="WP_039363454.1">
    <property type="nucleotide sequence ID" value="NZ_PGEZ01000001.1"/>
</dbReference>
<gene>
    <name evidence="2" type="ORF">CLV56_1990</name>
</gene>
<evidence type="ECO:0000313" key="3">
    <source>
        <dbReference type="Proteomes" id="UP000230842"/>
    </source>
</evidence>
<dbReference type="AlphaFoldDB" id="A0A0B2B6P4"/>
<keyword evidence="3" id="KW-1185">Reference proteome</keyword>
<keyword evidence="2" id="KW-0456">Lyase</keyword>
<proteinExistence type="predicted"/>
<dbReference type="InterPro" id="IPR029068">
    <property type="entry name" value="Glyas_Bleomycin-R_OHBP_Dase"/>
</dbReference>
<dbReference type="OrthoDB" id="1645442at2"/>
<accession>A0A0B2B6P4</accession>
<evidence type="ECO:0000259" key="1">
    <source>
        <dbReference type="Pfam" id="PF18029"/>
    </source>
</evidence>
<sequence length="122" mass="13126">MTAPLAWKMLTLDCPDPPALAAFYAQLLGGDVAHAQEEYAMVTGVGTTLGFGQVPDHQPPGWPNERGTKQYHLDLACVDIDEAAARVVELGGTIPDEQPGETWRVALDPAGHPFCLTDASRW</sequence>
<comment type="caution">
    <text evidence="2">The sequence shown here is derived from an EMBL/GenBank/DDBJ whole genome shotgun (WGS) entry which is preliminary data.</text>
</comment>
<dbReference type="PANTHER" id="PTHR35908">
    <property type="entry name" value="HYPOTHETICAL FUSION PROTEIN"/>
    <property type="match status" value="1"/>
</dbReference>
<reference evidence="2 3" key="1">
    <citation type="submission" date="2017-11" db="EMBL/GenBank/DDBJ databases">
        <title>Genomic Encyclopedia of Archaeal and Bacterial Type Strains, Phase II (KMG-II): From Individual Species to Whole Genera.</title>
        <authorList>
            <person name="Goeker M."/>
        </authorList>
    </citation>
    <scope>NUCLEOTIDE SEQUENCE [LARGE SCALE GENOMIC DNA]</scope>
    <source>
        <strain evidence="2 3">DSM 27763</strain>
    </source>
</reference>
<protein>
    <submittedName>
        <fullName evidence="2">Putative enzyme related to lactoylglutathione lyase</fullName>
    </submittedName>
</protein>
<feature type="domain" description="Glyoxalase-like" evidence="1">
    <location>
        <begin position="10"/>
        <end position="117"/>
    </location>
</feature>
<dbReference type="PANTHER" id="PTHR35908:SF1">
    <property type="entry name" value="CONSERVED PROTEIN"/>
    <property type="match status" value="1"/>
</dbReference>
<dbReference type="InterPro" id="IPR041581">
    <property type="entry name" value="Glyoxalase_6"/>
</dbReference>
<dbReference type="Pfam" id="PF18029">
    <property type="entry name" value="Glyoxalase_6"/>
    <property type="match status" value="1"/>
</dbReference>
<organism evidence="2 3">
    <name type="scientific">Mumia flava</name>
    <dbReference type="NCBI Taxonomy" id="1348852"/>
    <lineage>
        <taxon>Bacteria</taxon>
        <taxon>Bacillati</taxon>
        <taxon>Actinomycetota</taxon>
        <taxon>Actinomycetes</taxon>
        <taxon>Propionibacteriales</taxon>
        <taxon>Nocardioidaceae</taxon>
        <taxon>Mumia</taxon>
    </lineage>
</organism>
<dbReference type="Gene3D" id="3.10.180.10">
    <property type="entry name" value="2,3-Dihydroxybiphenyl 1,2-Dioxygenase, domain 1"/>
    <property type="match status" value="1"/>
</dbReference>
<dbReference type="Proteomes" id="UP000230842">
    <property type="component" value="Unassembled WGS sequence"/>
</dbReference>